<evidence type="ECO:0000313" key="3">
    <source>
        <dbReference type="Proteomes" id="UP000272729"/>
    </source>
</evidence>
<name>A0A495XF25_9PSEU</name>
<accession>A0A495XF25</accession>
<evidence type="ECO:0000313" key="2">
    <source>
        <dbReference type="EMBL" id="RKT72870.1"/>
    </source>
</evidence>
<comment type="caution">
    <text evidence="2">The sequence shown here is derived from an EMBL/GenBank/DDBJ whole genome shotgun (WGS) entry which is preliminary data.</text>
</comment>
<dbReference type="Proteomes" id="UP000272729">
    <property type="component" value="Unassembled WGS sequence"/>
</dbReference>
<sequence length="72" mass="7927">MLSPCCQAHGKGLGFFPPYGLGEAQPRLARFRNQLFRLRKRAKGGCLRQAVRGEETDALPTPGGLPSGERRF</sequence>
<organism evidence="2 3">
    <name type="scientific">Saccharothrix variisporea</name>
    <dbReference type="NCBI Taxonomy" id="543527"/>
    <lineage>
        <taxon>Bacteria</taxon>
        <taxon>Bacillati</taxon>
        <taxon>Actinomycetota</taxon>
        <taxon>Actinomycetes</taxon>
        <taxon>Pseudonocardiales</taxon>
        <taxon>Pseudonocardiaceae</taxon>
        <taxon>Saccharothrix</taxon>
    </lineage>
</organism>
<protein>
    <submittedName>
        <fullName evidence="2">Uncharacterized protein</fullName>
    </submittedName>
</protein>
<proteinExistence type="predicted"/>
<dbReference type="EMBL" id="RBXR01000001">
    <property type="protein sequence ID" value="RKT72870.1"/>
    <property type="molecule type" value="Genomic_DNA"/>
</dbReference>
<evidence type="ECO:0000256" key="1">
    <source>
        <dbReference type="SAM" id="MobiDB-lite"/>
    </source>
</evidence>
<keyword evidence="3" id="KW-1185">Reference proteome</keyword>
<dbReference type="AlphaFoldDB" id="A0A495XF25"/>
<reference evidence="2 3" key="1">
    <citation type="submission" date="2018-10" db="EMBL/GenBank/DDBJ databases">
        <title>Sequencing the genomes of 1000 actinobacteria strains.</title>
        <authorList>
            <person name="Klenk H.-P."/>
        </authorList>
    </citation>
    <scope>NUCLEOTIDE SEQUENCE [LARGE SCALE GENOMIC DNA]</scope>
    <source>
        <strain evidence="2 3">DSM 43911</strain>
    </source>
</reference>
<feature type="region of interest" description="Disordered" evidence="1">
    <location>
        <begin position="52"/>
        <end position="72"/>
    </location>
</feature>
<gene>
    <name evidence="2" type="ORF">DFJ66_6194</name>
</gene>